<dbReference type="InterPro" id="IPR001841">
    <property type="entry name" value="Znf_RING"/>
</dbReference>
<dbReference type="CDD" id="cd22582">
    <property type="entry name" value="BRcat_RBR_unk"/>
    <property type="match status" value="1"/>
</dbReference>
<dbReference type="GO" id="GO:0061630">
    <property type="term" value="F:ubiquitin protein ligase activity"/>
    <property type="evidence" value="ECO:0007669"/>
    <property type="project" value="UniProtKB-EC"/>
</dbReference>
<feature type="domain" description="RING-type" evidence="15">
    <location>
        <begin position="83"/>
        <end position="300"/>
    </location>
</feature>
<dbReference type="AlphaFoldDB" id="A0A6A6LNE8"/>
<keyword evidence="11" id="KW-0833">Ubl conjugation pathway</keyword>
<dbReference type="PANTHER" id="PTHR11685">
    <property type="entry name" value="RBR FAMILY RING FINGER AND IBR DOMAIN-CONTAINING"/>
    <property type="match status" value="1"/>
</dbReference>
<dbReference type="InterPro" id="IPR002867">
    <property type="entry name" value="IBR_dom"/>
</dbReference>
<dbReference type="InterPro" id="IPR013083">
    <property type="entry name" value="Znf_RING/FYVE/PHD"/>
</dbReference>
<dbReference type="EC" id="2.3.2.31" evidence="6"/>
<dbReference type="Gene3D" id="1.20.120.1750">
    <property type="match status" value="1"/>
</dbReference>
<evidence type="ECO:0000256" key="8">
    <source>
        <dbReference type="ARBA" id="ARBA00022723"/>
    </source>
</evidence>
<dbReference type="FunFam" id="3.30.40.10:FF:000230">
    <property type="entry name" value="RBR-type E3 ubiquitin transferase"/>
    <property type="match status" value="1"/>
</dbReference>
<evidence type="ECO:0000313" key="17">
    <source>
        <dbReference type="Proteomes" id="UP000467840"/>
    </source>
</evidence>
<keyword evidence="10 13" id="KW-0863">Zinc-finger</keyword>
<evidence type="ECO:0000256" key="13">
    <source>
        <dbReference type="PROSITE-ProRule" id="PRU00175"/>
    </source>
</evidence>
<dbReference type="Pfam" id="PF01485">
    <property type="entry name" value="IBR"/>
    <property type="match status" value="1"/>
</dbReference>
<dbReference type="PROSITE" id="PS00518">
    <property type="entry name" value="ZF_RING_1"/>
    <property type="match status" value="1"/>
</dbReference>
<name>A0A6A6LNE8_HEVBR</name>
<evidence type="ECO:0000256" key="3">
    <source>
        <dbReference type="ARBA" id="ARBA00003976"/>
    </source>
</evidence>
<dbReference type="GO" id="GO:0016567">
    <property type="term" value="P:protein ubiquitination"/>
    <property type="evidence" value="ECO:0007669"/>
    <property type="project" value="UniProtKB-UniPathway"/>
</dbReference>
<keyword evidence="8" id="KW-0479">Metal-binding</keyword>
<sequence>MAKENVSALDFADDFYLSLLFDDEEQQEVVFPFSDAKYAEKLQFQEALMGSVIISHMKKNNPSSLLMLEAPPRQNLLEVGQSSLRFCDICAEKKDSDQMFETERCVHSYCSDCISKHVATKIHDSVTIITCPGLNCKAVLELDTCRAKLSKGVIDRWEESLCEELISASQRFYCPFKDCSAMLVADNEGEAIREAECPFCHRLFCARCYVPWHSGVECEVFQSLNEDERGREDLMFIEIAKDKKWSRCPHCKFYVERTDGCPHMICSSDFDAESYGFGSLRAPVHPLENGKGYQECAGLLKLHNDVQTCGYEDVQVMWEMLRRSESEQIANHRKRKQRPFWKVFEWSNHSAASSFSANHSQCKTPA</sequence>
<dbReference type="GO" id="GO:0008270">
    <property type="term" value="F:zinc ion binding"/>
    <property type="evidence" value="ECO:0007669"/>
    <property type="project" value="UniProtKB-KW"/>
</dbReference>
<evidence type="ECO:0000259" key="14">
    <source>
        <dbReference type="PROSITE" id="PS50089"/>
    </source>
</evidence>
<proteinExistence type="inferred from homology"/>
<dbReference type="SUPFAM" id="SSF57850">
    <property type="entry name" value="RING/U-box"/>
    <property type="match status" value="3"/>
</dbReference>
<dbReference type="UniPathway" id="UPA00143"/>
<keyword evidence="17" id="KW-1185">Reference proteome</keyword>
<organism evidence="16 17">
    <name type="scientific">Hevea brasiliensis</name>
    <name type="common">Para rubber tree</name>
    <name type="synonym">Siphonia brasiliensis</name>
    <dbReference type="NCBI Taxonomy" id="3981"/>
    <lineage>
        <taxon>Eukaryota</taxon>
        <taxon>Viridiplantae</taxon>
        <taxon>Streptophyta</taxon>
        <taxon>Embryophyta</taxon>
        <taxon>Tracheophyta</taxon>
        <taxon>Spermatophyta</taxon>
        <taxon>Magnoliopsida</taxon>
        <taxon>eudicotyledons</taxon>
        <taxon>Gunneridae</taxon>
        <taxon>Pentapetalae</taxon>
        <taxon>rosids</taxon>
        <taxon>fabids</taxon>
        <taxon>Malpighiales</taxon>
        <taxon>Euphorbiaceae</taxon>
        <taxon>Crotonoideae</taxon>
        <taxon>Micrandreae</taxon>
        <taxon>Hevea</taxon>
    </lineage>
</organism>
<comment type="catalytic activity">
    <reaction evidence="1">
        <text>[E2 ubiquitin-conjugating enzyme]-S-ubiquitinyl-L-cysteine + [acceptor protein]-L-lysine = [E2 ubiquitin-conjugating enzyme]-L-cysteine + [acceptor protein]-N(6)-ubiquitinyl-L-lysine.</text>
        <dbReference type="EC" id="2.3.2.31"/>
    </reaction>
</comment>
<evidence type="ECO:0000256" key="12">
    <source>
        <dbReference type="ARBA" id="ARBA00022833"/>
    </source>
</evidence>
<dbReference type="PROSITE" id="PS51873">
    <property type="entry name" value="TRIAD"/>
    <property type="match status" value="1"/>
</dbReference>
<dbReference type="Gene3D" id="3.30.40.10">
    <property type="entry name" value="Zinc/RING finger domain, C3HC4 (zinc finger)"/>
    <property type="match status" value="1"/>
</dbReference>
<keyword evidence="12" id="KW-0862">Zinc</keyword>
<comment type="function">
    <text evidence="3">Might act as an E3 ubiquitin-protein ligase, or as part of E3 complex, which accepts ubiquitin from specific E2 ubiquitin-conjugating enzymes and then transfers it to substrates.</text>
</comment>
<reference evidence="16 17" key="1">
    <citation type="journal article" date="2020" name="Mol. Plant">
        <title>The Chromosome-Based Rubber Tree Genome Provides New Insights into Spurge Genome Evolution and Rubber Biosynthesis.</title>
        <authorList>
            <person name="Liu J."/>
            <person name="Shi C."/>
            <person name="Shi C.C."/>
            <person name="Li W."/>
            <person name="Zhang Q.J."/>
            <person name="Zhang Y."/>
            <person name="Li K."/>
            <person name="Lu H.F."/>
            <person name="Shi C."/>
            <person name="Zhu S.T."/>
            <person name="Xiao Z.Y."/>
            <person name="Nan H."/>
            <person name="Yue Y."/>
            <person name="Zhu X.G."/>
            <person name="Wu Y."/>
            <person name="Hong X.N."/>
            <person name="Fan G.Y."/>
            <person name="Tong Y."/>
            <person name="Zhang D."/>
            <person name="Mao C.L."/>
            <person name="Liu Y.L."/>
            <person name="Hao S.J."/>
            <person name="Liu W.Q."/>
            <person name="Lv M.Q."/>
            <person name="Zhang H.B."/>
            <person name="Liu Y."/>
            <person name="Hu-Tang G.R."/>
            <person name="Wang J.P."/>
            <person name="Wang J.H."/>
            <person name="Sun Y.H."/>
            <person name="Ni S.B."/>
            <person name="Chen W.B."/>
            <person name="Zhang X.C."/>
            <person name="Jiao Y.N."/>
            <person name="Eichler E.E."/>
            <person name="Li G.H."/>
            <person name="Liu X."/>
            <person name="Gao L.Z."/>
        </authorList>
    </citation>
    <scope>NUCLEOTIDE SEQUENCE [LARGE SCALE GENOMIC DNA]</scope>
    <source>
        <strain evidence="17">cv. GT1</strain>
        <tissue evidence="16">Leaf</tissue>
    </source>
</reference>
<comment type="similarity">
    <text evidence="5">Belongs to the RBR family. Ariadne subfamily.</text>
</comment>
<evidence type="ECO:0000256" key="10">
    <source>
        <dbReference type="ARBA" id="ARBA00022771"/>
    </source>
</evidence>
<gene>
    <name evidence="16" type="ORF">GH714_028503</name>
</gene>
<dbReference type="InterPro" id="IPR044066">
    <property type="entry name" value="TRIAD_supradom"/>
</dbReference>
<evidence type="ECO:0000256" key="7">
    <source>
        <dbReference type="ARBA" id="ARBA00022679"/>
    </source>
</evidence>
<dbReference type="Proteomes" id="UP000467840">
    <property type="component" value="Chromosome 4"/>
</dbReference>
<dbReference type="InterPro" id="IPR017907">
    <property type="entry name" value="Znf_RING_CS"/>
</dbReference>
<dbReference type="EMBL" id="JAAGAX010000010">
    <property type="protein sequence ID" value="KAF2301653.1"/>
    <property type="molecule type" value="Genomic_DNA"/>
</dbReference>
<evidence type="ECO:0000256" key="4">
    <source>
        <dbReference type="ARBA" id="ARBA00004906"/>
    </source>
</evidence>
<dbReference type="PROSITE" id="PS50089">
    <property type="entry name" value="ZF_RING_2"/>
    <property type="match status" value="1"/>
</dbReference>
<evidence type="ECO:0000256" key="9">
    <source>
        <dbReference type="ARBA" id="ARBA00022737"/>
    </source>
</evidence>
<comment type="caution">
    <text evidence="16">The sequence shown here is derived from an EMBL/GenBank/DDBJ whole genome shotgun (WGS) entry which is preliminary data.</text>
</comment>
<evidence type="ECO:0000256" key="2">
    <source>
        <dbReference type="ARBA" id="ARBA00001947"/>
    </source>
</evidence>
<dbReference type="SMART" id="SM00647">
    <property type="entry name" value="IBR"/>
    <property type="match status" value="1"/>
</dbReference>
<evidence type="ECO:0000256" key="11">
    <source>
        <dbReference type="ARBA" id="ARBA00022786"/>
    </source>
</evidence>
<dbReference type="InterPro" id="IPR031127">
    <property type="entry name" value="E3_UB_ligase_RBR"/>
</dbReference>
<evidence type="ECO:0000313" key="16">
    <source>
        <dbReference type="EMBL" id="KAF2301653.1"/>
    </source>
</evidence>
<evidence type="ECO:0000259" key="15">
    <source>
        <dbReference type="PROSITE" id="PS51873"/>
    </source>
</evidence>
<evidence type="ECO:0000256" key="5">
    <source>
        <dbReference type="ARBA" id="ARBA00005884"/>
    </source>
</evidence>
<accession>A0A6A6LNE8</accession>
<comment type="pathway">
    <text evidence="4">Protein modification; protein ubiquitination.</text>
</comment>
<protein>
    <recommendedName>
        <fullName evidence="6">RBR-type E3 ubiquitin transferase</fullName>
        <ecNumber evidence="6">2.3.2.31</ecNumber>
    </recommendedName>
</protein>
<comment type="cofactor">
    <cofactor evidence="2">
        <name>Zn(2+)</name>
        <dbReference type="ChEBI" id="CHEBI:29105"/>
    </cofactor>
</comment>
<evidence type="ECO:0000256" key="1">
    <source>
        <dbReference type="ARBA" id="ARBA00001798"/>
    </source>
</evidence>
<feature type="domain" description="RING-type" evidence="14">
    <location>
        <begin position="87"/>
        <end position="132"/>
    </location>
</feature>
<keyword evidence="7" id="KW-0808">Transferase</keyword>
<evidence type="ECO:0000256" key="6">
    <source>
        <dbReference type="ARBA" id="ARBA00012251"/>
    </source>
</evidence>
<keyword evidence="9" id="KW-0677">Repeat</keyword>